<dbReference type="PANTHER" id="PTHR19328">
    <property type="entry name" value="HEDGEHOG-INTERACTING PROTEIN"/>
    <property type="match status" value="1"/>
</dbReference>
<feature type="compositionally biased region" description="Pro residues" evidence="1">
    <location>
        <begin position="63"/>
        <end position="77"/>
    </location>
</feature>
<feature type="region of interest" description="Disordered" evidence="1">
    <location>
        <begin position="59"/>
        <end position="87"/>
    </location>
</feature>
<evidence type="ECO:0000256" key="1">
    <source>
        <dbReference type="SAM" id="MobiDB-lite"/>
    </source>
</evidence>
<dbReference type="Proteomes" id="UP001499851">
    <property type="component" value="Unassembled WGS sequence"/>
</dbReference>
<accession>A0ABP4TRH6</accession>
<reference evidence="4" key="1">
    <citation type="journal article" date="2019" name="Int. J. Syst. Evol. Microbiol.">
        <title>The Global Catalogue of Microorganisms (GCM) 10K type strain sequencing project: providing services to taxonomists for standard genome sequencing and annotation.</title>
        <authorList>
            <consortium name="The Broad Institute Genomics Platform"/>
            <consortium name="The Broad Institute Genome Sequencing Center for Infectious Disease"/>
            <person name="Wu L."/>
            <person name="Ma J."/>
        </authorList>
    </citation>
    <scope>NUCLEOTIDE SEQUENCE [LARGE SCALE GENOMIC DNA]</scope>
    <source>
        <strain evidence="4">JCM 16001</strain>
    </source>
</reference>
<dbReference type="Gene3D" id="2.120.10.30">
    <property type="entry name" value="TolB, C-terminal domain"/>
    <property type="match status" value="1"/>
</dbReference>
<evidence type="ECO:0000313" key="4">
    <source>
        <dbReference type="Proteomes" id="UP001499851"/>
    </source>
</evidence>
<dbReference type="InterPro" id="IPR012938">
    <property type="entry name" value="Glc/Sorbosone_DH"/>
</dbReference>
<name>A0ABP4TRH6_9ACTN</name>
<sequence length="408" mass="42221">MTAPAAIGARTRLRHLGAPLRRRDAILKRRTTDEENRMTLRTLPPLALALGLALTACGTAEPEPQPTRSPTTAPAPSPSATAPAAPAAVLPTGEPRVVASGLDTPWSVAFLGETALISERDDGDVLELLPDGSTRLIGTVDDVVHNGESGLLGLAVDEQGRLYAYSTGPDGNRIERYALAGEPGTLALGAGETLLDGIPAASNHDGGRLGIGPDGMLYAATGDAGNPDDAQDLDSLGGKILRMTLDGAVPADNPFPDSLVYSYGHRNPQGLAWTADGAMFAAEFGQNTWDELNVVEPGGNYGWPEVEGIAGASGFIDPVQQWNPGEASPSGIAIVEGTVFVANLRGEVLRAVPVADPGSATEHYPGEYGRIRAVTAAPDGTLWFTTSNTDGRGEPAGDDDRIIAVTLG</sequence>
<comment type="caution">
    <text evidence="3">The sequence shown here is derived from an EMBL/GenBank/DDBJ whole genome shotgun (WGS) entry which is preliminary data.</text>
</comment>
<feature type="compositionally biased region" description="Low complexity" evidence="1">
    <location>
        <begin position="78"/>
        <end position="87"/>
    </location>
</feature>
<gene>
    <name evidence="3" type="ORF">GCM10009830_44730</name>
</gene>
<organism evidence="3 4">
    <name type="scientific">Glycomyces endophyticus</name>
    <dbReference type="NCBI Taxonomy" id="480996"/>
    <lineage>
        <taxon>Bacteria</taxon>
        <taxon>Bacillati</taxon>
        <taxon>Actinomycetota</taxon>
        <taxon>Actinomycetes</taxon>
        <taxon>Glycomycetales</taxon>
        <taxon>Glycomycetaceae</taxon>
        <taxon>Glycomyces</taxon>
    </lineage>
</organism>
<keyword evidence="4" id="KW-1185">Reference proteome</keyword>
<dbReference type="InterPro" id="IPR011041">
    <property type="entry name" value="Quinoprot_gluc/sorb_DH_b-prop"/>
</dbReference>
<dbReference type="SUPFAM" id="SSF50952">
    <property type="entry name" value="Soluble quinoprotein glucose dehydrogenase"/>
    <property type="match status" value="1"/>
</dbReference>
<evidence type="ECO:0000259" key="2">
    <source>
        <dbReference type="Pfam" id="PF07995"/>
    </source>
</evidence>
<dbReference type="Pfam" id="PF07995">
    <property type="entry name" value="GSDH"/>
    <property type="match status" value="1"/>
</dbReference>
<proteinExistence type="predicted"/>
<protein>
    <submittedName>
        <fullName evidence="3">PQQ-dependent sugar dehydrogenase</fullName>
    </submittedName>
</protein>
<dbReference type="InterPro" id="IPR011042">
    <property type="entry name" value="6-blade_b-propeller_TolB-like"/>
</dbReference>
<feature type="domain" description="Glucose/Sorbosone dehydrogenase" evidence="2">
    <location>
        <begin position="102"/>
        <end position="392"/>
    </location>
</feature>
<dbReference type="EMBL" id="BAAAQF010000024">
    <property type="protein sequence ID" value="GAA1692048.1"/>
    <property type="molecule type" value="Genomic_DNA"/>
</dbReference>
<evidence type="ECO:0000313" key="3">
    <source>
        <dbReference type="EMBL" id="GAA1692048.1"/>
    </source>
</evidence>
<dbReference type="PANTHER" id="PTHR19328:SF13">
    <property type="entry name" value="HIPL1 PROTEIN"/>
    <property type="match status" value="1"/>
</dbReference>